<evidence type="ECO:0000313" key="2">
    <source>
        <dbReference type="EMBL" id="KAF1796332.1"/>
    </source>
</evidence>
<sequence length="279" mass="32181">VEPVQRISRYSMMLRDILQLTPKDHADYHGLVAACEKAREIATMADDDPTKTATLFLNLYQAIKDSPCSLINQKRSLIAHIDAIEIHRVTNKPTRAVSIFLFTDKILVASRSSVDSKEIDLHQLLDNANPKPQLKFKGWADVESIEMFEGIDTFRTVYQKTRALMKRYEPATDKVYQKMWNGMPSFCNIYDQESYITAKYKSDTTIVYADDGGTSIDELFSSRNVLYNPWIVGLIQPEDMKGFRFNICTRTNLTMSQQPFRRSTEQTIDFESIFWNNSK</sequence>
<dbReference type="InterPro" id="IPR035899">
    <property type="entry name" value="DBL_dom_sf"/>
</dbReference>
<feature type="non-terminal residue" evidence="2">
    <location>
        <position position="1"/>
    </location>
</feature>
<dbReference type="Proteomes" id="UP000469890">
    <property type="component" value="Unassembled WGS sequence"/>
</dbReference>
<dbReference type="PROSITE" id="PS50010">
    <property type="entry name" value="DH_2"/>
    <property type="match status" value="1"/>
</dbReference>
<dbReference type="Gene3D" id="1.20.900.10">
    <property type="entry name" value="Dbl homology (DH) domain"/>
    <property type="match status" value="1"/>
</dbReference>
<dbReference type="GO" id="GO:0005085">
    <property type="term" value="F:guanyl-nucleotide exchange factor activity"/>
    <property type="evidence" value="ECO:0007669"/>
    <property type="project" value="InterPro"/>
</dbReference>
<dbReference type="PANTHER" id="PTHR12673">
    <property type="entry name" value="FACIOGENITAL DYSPLASIA PROTEIN"/>
    <property type="match status" value="1"/>
</dbReference>
<dbReference type="Gene3D" id="2.30.29.30">
    <property type="entry name" value="Pleckstrin-homology domain (PH domain)/Phosphotyrosine-binding domain (PTB)"/>
    <property type="match status" value="1"/>
</dbReference>
<proteinExistence type="predicted"/>
<protein>
    <recommendedName>
        <fullName evidence="1">DH domain-containing protein</fullName>
    </recommendedName>
</protein>
<dbReference type="Pfam" id="PF00621">
    <property type="entry name" value="RhoGEF"/>
    <property type="match status" value="1"/>
</dbReference>
<organism evidence="2 3">
    <name type="scientific">Mucor circinelloides f. lusitanicus</name>
    <name type="common">Mucor racemosus var. lusitanicus</name>
    <dbReference type="NCBI Taxonomy" id="29924"/>
    <lineage>
        <taxon>Eukaryota</taxon>
        <taxon>Fungi</taxon>
        <taxon>Fungi incertae sedis</taxon>
        <taxon>Mucoromycota</taxon>
        <taxon>Mucoromycotina</taxon>
        <taxon>Mucoromycetes</taxon>
        <taxon>Mucorales</taxon>
        <taxon>Mucorineae</taxon>
        <taxon>Mucoraceae</taxon>
        <taxon>Mucor</taxon>
    </lineage>
</organism>
<reference evidence="2 3" key="1">
    <citation type="submission" date="2019-09" db="EMBL/GenBank/DDBJ databases">
        <authorList>
            <consortium name="DOE Joint Genome Institute"/>
            <person name="Mondo S.J."/>
            <person name="Navarro-Mendoza M.I."/>
            <person name="Perez-Arques C."/>
            <person name="Panchal S."/>
            <person name="Nicolas F.E."/>
            <person name="Ganguly P."/>
            <person name="Pangilinan J."/>
            <person name="Grigoriev I."/>
            <person name="Heitman J."/>
            <person name="Sanya K."/>
            <person name="Garre V."/>
        </authorList>
    </citation>
    <scope>NUCLEOTIDE SEQUENCE [LARGE SCALE GENOMIC DNA]</scope>
    <source>
        <strain evidence="2 3">MU402</strain>
    </source>
</reference>
<gene>
    <name evidence="2" type="ORF">FB192DRAFT_1292896</name>
</gene>
<dbReference type="InterPro" id="IPR051092">
    <property type="entry name" value="FYVE_RhoGEF_PH"/>
</dbReference>
<dbReference type="SUPFAM" id="SSF48065">
    <property type="entry name" value="DBL homology domain (DH-domain)"/>
    <property type="match status" value="1"/>
</dbReference>
<comment type="caution">
    <text evidence="2">The sequence shown here is derived from an EMBL/GenBank/DDBJ whole genome shotgun (WGS) entry which is preliminary data.</text>
</comment>
<accession>A0A8H4B619</accession>
<evidence type="ECO:0000313" key="3">
    <source>
        <dbReference type="Proteomes" id="UP000469890"/>
    </source>
</evidence>
<dbReference type="InterPro" id="IPR000219">
    <property type="entry name" value="DH_dom"/>
</dbReference>
<dbReference type="PANTHER" id="PTHR12673:SF159">
    <property type="entry name" value="LD03170P"/>
    <property type="match status" value="1"/>
</dbReference>
<dbReference type="InterPro" id="IPR011993">
    <property type="entry name" value="PH-like_dom_sf"/>
</dbReference>
<dbReference type="GO" id="GO:0005737">
    <property type="term" value="C:cytoplasm"/>
    <property type="evidence" value="ECO:0007669"/>
    <property type="project" value="TreeGrafter"/>
</dbReference>
<evidence type="ECO:0000259" key="1">
    <source>
        <dbReference type="PROSITE" id="PS50010"/>
    </source>
</evidence>
<dbReference type="AlphaFoldDB" id="A0A8H4B619"/>
<dbReference type="EMBL" id="JAAECE010000013">
    <property type="protein sequence ID" value="KAF1796332.1"/>
    <property type="molecule type" value="Genomic_DNA"/>
</dbReference>
<feature type="domain" description="DH" evidence="1">
    <location>
        <begin position="1"/>
        <end position="48"/>
    </location>
</feature>
<name>A0A8H4B619_MUCCL</name>